<dbReference type="InterPro" id="IPR012583">
    <property type="entry name" value="RIX1_N"/>
</dbReference>
<evidence type="ECO:0000313" key="7">
    <source>
        <dbReference type="Proteomes" id="UP001152759"/>
    </source>
</evidence>
<reference evidence="6" key="1">
    <citation type="submission" date="2021-12" db="EMBL/GenBank/DDBJ databases">
        <authorList>
            <person name="King R."/>
        </authorList>
    </citation>
    <scope>NUCLEOTIDE SEQUENCE</scope>
</reference>
<proteinExistence type="inferred from homology"/>
<name>A0A9P0AKA7_BEMTA</name>
<feature type="domain" description="Pre-rRNA-processing protein RIX1 N-terminal" evidence="5">
    <location>
        <begin position="6"/>
        <end position="153"/>
    </location>
</feature>
<evidence type="ECO:0000256" key="4">
    <source>
        <dbReference type="SAM" id="MobiDB-lite"/>
    </source>
</evidence>
<keyword evidence="7" id="KW-1185">Reference proteome</keyword>
<evidence type="ECO:0000313" key="6">
    <source>
        <dbReference type="EMBL" id="CAH0393390.1"/>
    </source>
</evidence>
<sequence length="819" mass="91052">MEQVIDLLQTCLESSQEDFQQILSSFTEHKVFLRKGFKVDSVVSQINALLNSDDNRAKGVLLLHAFLPQCSSSVLATHGFFWMQQCLKSAEQDAAILILELQTLGHLFTLSAESIDLRKNVVNTLLPKFFDKLDGKGSKEIRAAKMKCLINVMSHYAGACGLRRGIIDKFIQKSLKVMSEDDKEWLADACKCYLLLAQCGGSGNQGSIHKGNWSQQVQVLLNTAHSLLDSLFDSVTEIQVSKTLSADVTEKKLGAMESVPTFENSLARYNFYSSMFYKTMKALQIMLLGAFPAPKSIMPIAVFNLICRGLAVNCKTVSKSSLTLDRIALVSVIPFIHVGLLDTLDALIKCCGRNLIPYGSLICKLTCQSLKWTNEEWEYALEKPYKSVRISTYKALQSWLNCSRLASCIEPFLDEIIELLEKDFKYQEPTIKLQDKNQSGDAKGKRKKITYAQDEEVGRKDLSKTINFMCNKDVCRESLVTLQLILQAAPQNLTASQHKELQVTIVKLLLDIHQSSSGTVPLPYLDVSCRLQLYRTLHFLVMESHSDSCPPTTYSAFIFMHGLRDSSHQVSSFCAEALSSIEKIIHPICNSLYFPNEVSDRDDQHRSRIIQAPSSETPHEEESLNEVSHVSESILSDTNNLTRSSEGDTTKFSINTSRLELDNTKTHPSPLLQRFRNSLGSAGADSPKSSDGSFSSGSAVTVVENPAFINKDKLATSDTIIHSSEESKSNSLQGGKSSIELNKRSAEAEEILIDSEENSREAEVSSTEPPQKRPKTKESDRTEAIEAPAVIRLDQAETGGSDDEVQEMLGDFVDLVNEE</sequence>
<feature type="region of interest" description="Disordered" evidence="4">
    <location>
        <begin position="722"/>
        <end position="804"/>
    </location>
</feature>
<gene>
    <name evidence="6" type="ORF">BEMITA_LOCUS11799</name>
</gene>
<organism evidence="6 7">
    <name type="scientific">Bemisia tabaci</name>
    <name type="common">Sweetpotato whitefly</name>
    <name type="synonym">Aleurodes tabaci</name>
    <dbReference type="NCBI Taxonomy" id="7038"/>
    <lineage>
        <taxon>Eukaryota</taxon>
        <taxon>Metazoa</taxon>
        <taxon>Ecdysozoa</taxon>
        <taxon>Arthropoda</taxon>
        <taxon>Hexapoda</taxon>
        <taxon>Insecta</taxon>
        <taxon>Pterygota</taxon>
        <taxon>Neoptera</taxon>
        <taxon>Paraneoptera</taxon>
        <taxon>Hemiptera</taxon>
        <taxon>Sternorrhyncha</taxon>
        <taxon>Aleyrodoidea</taxon>
        <taxon>Aleyrodidae</taxon>
        <taxon>Aleyrodinae</taxon>
        <taxon>Bemisia</taxon>
    </lineage>
</organism>
<dbReference type="AlphaFoldDB" id="A0A9P0AKA7"/>
<dbReference type="Proteomes" id="UP001152759">
    <property type="component" value="Chromosome 7"/>
</dbReference>
<comment type="subcellular location">
    <subcellularLocation>
        <location evidence="1">Nucleus</location>
    </subcellularLocation>
</comment>
<dbReference type="PANTHER" id="PTHR34105">
    <property type="entry name" value="PROLINE-, GLUTAMIC ACID- AND LEUCINE-RICH PROTEIN 1"/>
    <property type="match status" value="1"/>
</dbReference>
<dbReference type="InterPro" id="IPR016024">
    <property type="entry name" value="ARM-type_fold"/>
</dbReference>
<feature type="compositionally biased region" description="Polar residues" evidence="4">
    <location>
        <begin position="729"/>
        <end position="740"/>
    </location>
</feature>
<evidence type="ECO:0000259" key="5">
    <source>
        <dbReference type="Pfam" id="PF08167"/>
    </source>
</evidence>
<dbReference type="GO" id="GO:0006364">
    <property type="term" value="P:rRNA processing"/>
    <property type="evidence" value="ECO:0007669"/>
    <property type="project" value="TreeGrafter"/>
</dbReference>
<evidence type="ECO:0000256" key="3">
    <source>
        <dbReference type="ARBA" id="ARBA00023242"/>
    </source>
</evidence>
<dbReference type="PANTHER" id="PTHR34105:SF1">
    <property type="entry name" value="PROLINE-, GLUTAMIC ACID- AND LEUCINE-RICH PROTEIN 1"/>
    <property type="match status" value="1"/>
</dbReference>
<keyword evidence="3" id="KW-0539">Nucleus</keyword>
<dbReference type="GO" id="GO:0005634">
    <property type="term" value="C:nucleus"/>
    <property type="evidence" value="ECO:0007669"/>
    <property type="project" value="UniProtKB-SubCell"/>
</dbReference>
<feature type="region of interest" description="Disordered" evidence="4">
    <location>
        <begin position="611"/>
        <end position="649"/>
    </location>
</feature>
<protein>
    <recommendedName>
        <fullName evidence="5">Pre-rRNA-processing protein RIX1 N-terminal domain-containing protein</fullName>
    </recommendedName>
</protein>
<dbReference type="KEGG" id="btab:109041885"/>
<feature type="region of interest" description="Disordered" evidence="4">
    <location>
        <begin position="677"/>
        <end position="698"/>
    </location>
</feature>
<feature type="compositionally biased region" description="Polar residues" evidence="4">
    <location>
        <begin position="625"/>
        <end position="644"/>
    </location>
</feature>
<comment type="similarity">
    <text evidence="2">Belongs to the RIX1/PELP1 family.</text>
</comment>
<feature type="compositionally biased region" description="Low complexity" evidence="4">
    <location>
        <begin position="685"/>
        <end position="698"/>
    </location>
</feature>
<evidence type="ECO:0000256" key="2">
    <source>
        <dbReference type="ARBA" id="ARBA00010511"/>
    </source>
</evidence>
<dbReference type="SUPFAM" id="SSF48371">
    <property type="entry name" value="ARM repeat"/>
    <property type="match status" value="1"/>
</dbReference>
<dbReference type="EMBL" id="OU963868">
    <property type="protein sequence ID" value="CAH0393390.1"/>
    <property type="molecule type" value="Genomic_DNA"/>
</dbReference>
<dbReference type="Pfam" id="PF08167">
    <property type="entry name" value="RIX1"/>
    <property type="match status" value="1"/>
</dbReference>
<accession>A0A9P0AKA7</accession>
<evidence type="ECO:0000256" key="1">
    <source>
        <dbReference type="ARBA" id="ARBA00004123"/>
    </source>
</evidence>